<dbReference type="GO" id="GO:0005525">
    <property type="term" value="F:GTP binding"/>
    <property type="evidence" value="ECO:0007669"/>
    <property type="project" value="UniProtKB-KW"/>
</dbReference>
<feature type="non-terminal residue" evidence="4">
    <location>
        <position position="1"/>
    </location>
</feature>
<dbReference type="Pfam" id="PF00448">
    <property type="entry name" value="SRP54"/>
    <property type="match status" value="1"/>
</dbReference>
<dbReference type="EMBL" id="AUZX01003780">
    <property type="protein sequence ID" value="EQD72957.1"/>
    <property type="molecule type" value="Genomic_DNA"/>
</dbReference>
<name>T1BSU1_9ZZZZ</name>
<reference evidence="4" key="1">
    <citation type="submission" date="2013-08" db="EMBL/GenBank/DDBJ databases">
        <authorList>
            <person name="Mendez C."/>
            <person name="Richter M."/>
            <person name="Ferrer M."/>
            <person name="Sanchez J."/>
        </authorList>
    </citation>
    <scope>NUCLEOTIDE SEQUENCE</scope>
</reference>
<sequence>NRSDHHQTGRHRTGGVIAAIAGERPIPVCFLGVGEGPEDLDIFSADAYVDALIE</sequence>
<organism evidence="4">
    <name type="scientific">mine drainage metagenome</name>
    <dbReference type="NCBI Taxonomy" id="410659"/>
    <lineage>
        <taxon>unclassified sequences</taxon>
        <taxon>metagenomes</taxon>
        <taxon>ecological metagenomes</taxon>
    </lineage>
</organism>
<keyword evidence="1" id="KW-0547">Nucleotide-binding</keyword>
<protein>
    <submittedName>
        <fullName evidence="4">Signal recognition particle, SRP54 subunit, GTPase domain protein</fullName>
    </submittedName>
</protein>
<evidence type="ECO:0000313" key="4">
    <source>
        <dbReference type="EMBL" id="EQD72957.1"/>
    </source>
</evidence>
<dbReference type="Gene3D" id="3.40.50.300">
    <property type="entry name" value="P-loop containing nucleotide triphosphate hydrolases"/>
    <property type="match status" value="1"/>
</dbReference>
<evidence type="ECO:0000256" key="2">
    <source>
        <dbReference type="ARBA" id="ARBA00023134"/>
    </source>
</evidence>
<accession>T1BSU1</accession>
<dbReference type="InterPro" id="IPR000897">
    <property type="entry name" value="SRP54_GTPase_dom"/>
</dbReference>
<evidence type="ECO:0000259" key="3">
    <source>
        <dbReference type="PROSITE" id="PS00300"/>
    </source>
</evidence>
<dbReference type="PROSITE" id="PS00300">
    <property type="entry name" value="SRP54"/>
    <property type="match status" value="1"/>
</dbReference>
<dbReference type="AlphaFoldDB" id="T1BSU1"/>
<evidence type="ECO:0000256" key="1">
    <source>
        <dbReference type="ARBA" id="ARBA00022741"/>
    </source>
</evidence>
<comment type="caution">
    <text evidence="4">The sequence shown here is derived from an EMBL/GenBank/DDBJ whole genome shotgun (WGS) entry which is preliminary data.</text>
</comment>
<keyword evidence="2" id="KW-0342">GTP-binding</keyword>
<dbReference type="InterPro" id="IPR027417">
    <property type="entry name" value="P-loop_NTPase"/>
</dbReference>
<gene>
    <name evidence="4" type="ORF">B1A_05190</name>
</gene>
<reference evidence="4" key="2">
    <citation type="journal article" date="2014" name="ISME J.">
        <title>Microbial stratification in low pH oxic and suboxic macroscopic growths along an acid mine drainage.</title>
        <authorList>
            <person name="Mendez-Garcia C."/>
            <person name="Mesa V."/>
            <person name="Sprenger R.R."/>
            <person name="Richter M."/>
            <person name="Diez M.S."/>
            <person name="Solano J."/>
            <person name="Bargiela R."/>
            <person name="Golyshina O.V."/>
            <person name="Manteca A."/>
            <person name="Ramos J.L."/>
            <person name="Gallego J.R."/>
            <person name="Llorente I."/>
            <person name="Martins Dos Santos V.A."/>
            <person name="Jensen O.N."/>
            <person name="Pelaez A.I."/>
            <person name="Sanchez J."/>
            <person name="Ferrer M."/>
        </authorList>
    </citation>
    <scope>NUCLEOTIDE SEQUENCE</scope>
</reference>
<dbReference type="GO" id="GO:0006614">
    <property type="term" value="P:SRP-dependent cotranslational protein targeting to membrane"/>
    <property type="evidence" value="ECO:0007669"/>
    <property type="project" value="InterPro"/>
</dbReference>
<feature type="domain" description="SRP54-type proteins GTP-binding" evidence="3">
    <location>
        <begin position="27"/>
        <end position="40"/>
    </location>
</feature>
<proteinExistence type="predicted"/>